<dbReference type="AlphaFoldDB" id="A0A4R1HH56"/>
<evidence type="ECO:0000256" key="1">
    <source>
        <dbReference type="ARBA" id="ARBA00009869"/>
    </source>
</evidence>
<keyword evidence="5" id="KW-1185">Reference proteome</keyword>
<dbReference type="InterPro" id="IPR011827">
    <property type="entry name" value="LeuD_type2/HacB/DmdB"/>
</dbReference>
<dbReference type="InterPro" id="IPR000573">
    <property type="entry name" value="AconitaseA/IPMdHydase_ssu_swvl"/>
</dbReference>
<dbReference type="InterPro" id="IPR050075">
    <property type="entry name" value="LeuD"/>
</dbReference>
<dbReference type="Gene3D" id="3.20.19.10">
    <property type="entry name" value="Aconitase, domain 4"/>
    <property type="match status" value="1"/>
</dbReference>
<dbReference type="GO" id="GO:0016836">
    <property type="term" value="F:hydro-lyase activity"/>
    <property type="evidence" value="ECO:0007669"/>
    <property type="project" value="InterPro"/>
</dbReference>
<sequence length="180" mass="19862">MNAPTRILRGRVWKFGDNIDTDIIAPADVISFGLGDANEQNMVKQAAFRDVREKFYEKVQPGDILVAGRNFGLGSHREPANKVLVSLGFSAVIAESIARLFFRNSVAIGFHAFSVPGIEVFVQEGETLEIDMQAWRVRNLDQGTDLKLDPYSELVQTIIESGGIIEVMKQRIASGLVPAE</sequence>
<keyword evidence="2" id="KW-0456">Lyase</keyword>
<comment type="caution">
    <text evidence="4">The sequence shown here is derived from an EMBL/GenBank/DDBJ whole genome shotgun (WGS) entry which is preliminary data.</text>
</comment>
<evidence type="ECO:0000313" key="5">
    <source>
        <dbReference type="Proteomes" id="UP000295030"/>
    </source>
</evidence>
<dbReference type="PANTHER" id="PTHR43345">
    <property type="entry name" value="3-ISOPROPYLMALATE DEHYDRATASE SMALL SUBUNIT 2-RELATED-RELATED"/>
    <property type="match status" value="1"/>
</dbReference>
<proteinExistence type="inferred from homology"/>
<gene>
    <name evidence="4" type="ORF">EV667_4080</name>
</gene>
<organism evidence="4 5">
    <name type="scientific">Ancylobacter aquaticus</name>
    <dbReference type="NCBI Taxonomy" id="100"/>
    <lineage>
        <taxon>Bacteria</taxon>
        <taxon>Pseudomonadati</taxon>
        <taxon>Pseudomonadota</taxon>
        <taxon>Alphaproteobacteria</taxon>
        <taxon>Hyphomicrobiales</taxon>
        <taxon>Xanthobacteraceae</taxon>
        <taxon>Ancylobacter</taxon>
    </lineage>
</organism>
<reference evidence="4 5" key="1">
    <citation type="submission" date="2019-03" db="EMBL/GenBank/DDBJ databases">
        <title>Genomic Encyclopedia of Type Strains, Phase IV (KMG-IV): sequencing the most valuable type-strain genomes for metagenomic binning, comparative biology and taxonomic classification.</title>
        <authorList>
            <person name="Goeker M."/>
        </authorList>
    </citation>
    <scope>NUCLEOTIDE SEQUENCE [LARGE SCALE GENOMIC DNA]</scope>
    <source>
        <strain evidence="4 5">DSM 101</strain>
    </source>
</reference>
<evidence type="ECO:0000259" key="3">
    <source>
        <dbReference type="Pfam" id="PF00694"/>
    </source>
</evidence>
<dbReference type="Pfam" id="PF00694">
    <property type="entry name" value="Aconitase_C"/>
    <property type="match status" value="1"/>
</dbReference>
<dbReference type="PANTHER" id="PTHR43345:SF2">
    <property type="entry name" value="3-ISOPROPYLMALATE DEHYDRATASE SMALL SUBUNIT 1"/>
    <property type="match status" value="1"/>
</dbReference>
<dbReference type="RefSeq" id="WP_131837158.1">
    <property type="nucleotide sequence ID" value="NZ_SMFY01000005.1"/>
</dbReference>
<dbReference type="Proteomes" id="UP000295030">
    <property type="component" value="Unassembled WGS sequence"/>
</dbReference>
<dbReference type="InterPro" id="IPR015928">
    <property type="entry name" value="Aconitase/3IPM_dehydase_swvl"/>
</dbReference>
<protein>
    <submittedName>
        <fullName evidence="4">3-isopropylmalate dehydratase small subunit</fullName>
    </submittedName>
</protein>
<dbReference type="NCBIfam" id="TIGR02087">
    <property type="entry name" value="LEUD_arch"/>
    <property type="match status" value="1"/>
</dbReference>
<evidence type="ECO:0000256" key="2">
    <source>
        <dbReference type="ARBA" id="ARBA00023239"/>
    </source>
</evidence>
<dbReference type="EMBL" id="SMFY01000005">
    <property type="protein sequence ID" value="TCK19640.1"/>
    <property type="molecule type" value="Genomic_DNA"/>
</dbReference>
<evidence type="ECO:0000313" key="4">
    <source>
        <dbReference type="EMBL" id="TCK19640.1"/>
    </source>
</evidence>
<name>A0A4R1HH56_ANCAQ</name>
<comment type="similarity">
    <text evidence="1">Belongs to the LeuD family. LeuD type 2 subfamily.</text>
</comment>
<dbReference type="OrthoDB" id="9777465at2"/>
<accession>A0A4R1HH56</accession>
<feature type="domain" description="Aconitase A/isopropylmalate dehydratase small subunit swivel" evidence="3">
    <location>
        <begin position="47"/>
        <end position="109"/>
    </location>
</feature>
<dbReference type="SUPFAM" id="SSF52016">
    <property type="entry name" value="LeuD/IlvD-like"/>
    <property type="match status" value="1"/>
</dbReference>